<dbReference type="GO" id="GO:0016837">
    <property type="term" value="F:carbon-oxygen lyase activity, acting on polysaccharides"/>
    <property type="evidence" value="ECO:0007669"/>
    <property type="project" value="TreeGrafter"/>
</dbReference>
<dbReference type="InterPro" id="IPR022038">
    <property type="entry name" value="Ig-like_bact"/>
</dbReference>
<feature type="chain" id="PRO_5038700601" evidence="11">
    <location>
        <begin position="25"/>
        <end position="1386"/>
    </location>
</feature>
<evidence type="ECO:0000313" key="17">
    <source>
        <dbReference type="Proteomes" id="UP000572212"/>
    </source>
</evidence>
<feature type="domain" description="Ig-like" evidence="12">
    <location>
        <begin position="313"/>
        <end position="350"/>
    </location>
</feature>
<keyword evidence="17" id="KW-1185">Reference proteome</keyword>
<feature type="compositionally biased region" description="Acidic residues" evidence="9">
    <location>
        <begin position="1271"/>
        <end position="1312"/>
    </location>
</feature>
<sequence>MKSFKKYVAIFSVFALLFSNVHLTALSAVINEEKHNFSAFGASISEADNPPPIWNNDNSVTMESRSGKIAGSEIGIAFLYEELEAGSNFEITAKAIVQDFGANNQVSFGLMITDEVGENYTSSNKDTNYIAVGALDQVMKGFYHNGDGDRTKLETYQESRAPGTNEEYQLSLQKSGDMYVLTVNGESQTLTESDLFTDDTYVGVYVARDTQVTFEDITILQSQQVEALTIDTSQMVKQEYLVGEDLILDGIQVKADYTDGSSAFLSPDDYIITNFDSSEPGKTAVTINYNGIEETFYVNVVSLTVTDLQVMYYPAKLDYYVGDTFDSSGLVIRATYNDGYETKDLNSSQYRFLIDGEIVEENDLLLDPGTKTVMVESTETEEVVTSFEIHVNEANLTNLDIRREPAKTSYFIGEDLDLRGISVFAKYGDGSEKRLDKDQLVVEGFDSSTEGEKSVQIKYQDVASSFTVTVKERELVGMELTDYPQTTFHVGEAFNHDGLSVSVVYDNGDEEELPTEAYTIDASNYDQTNPGEYTIHINSSHANLSSISYPVTVREKEEVEWKMIRFGQSTSDSKNIIEELDDDVIRIIADDGAGKVTGDHDGITFYYTEMDATKDNFTLSADIKVNHYAKDPHDGQESFGIMARDAIGEPGDSAVFSSNIAAIGGYSGGTRNPNGTQLFVRTGVLSPDGEGSNGIQSIMINEEKPTADNTVNNYQLTLAKTNSGFVGQLNDGENHTIFEPEILQVQEDTMYVGFYTARVASIDISNIELSITDVKTDAPRIEPPKEPIEPSIDIVSRTQTSDKTYTLRMLANVDGYLTVKNGAETVISSERVNANQLEELEIQLEENEQSNFTIDFLPDDTQFLTNDDRIVTNFSVTMKTFEGENGELFVSPEGSPNGDGTRGQPLDLDTAITYVQKGQQIIVQEGHYVRNSPLVIEKYNDGTEENRKVLKADPQAATRPIIDFDKQSEGVVHSGDYWHVIGIDFARSAGNTKGYTVGGNHNIIENVAVYEHGDTGLQISRTDQSDNIEDWPSYNLILNSISFDNRDPSENNADGFAAKLTVGEGNIFRGTVAHNNIDDGWDLYTKLGTGPIGAVLIENSIAFNNGFLTDGTDGAGDKNGFKLGGEGIHVPHIIRNSVAFGNGAYGFTSNSNPGVIAINNFAFDNSKGNLDWSTYSTITEDFQLEGFLSFHREAEQPRDSYPARLAADNNFLYDGTDSLNLSEDSLPDNLKNLLASIENVERDEDGRIDWGEVWKEFDTFIAEYSSPIVPEDPENPENPEEPEEPKESDDQEDNTESEQEDDTTDETDEEQENSFNENTHHEENDLSQEDESPETEKKSESSKELDQLNNSEKVLPDTATNIYNLVALGFVILSLGYILFRRSKVK</sequence>
<keyword evidence="6" id="KW-0106">Calcium</keyword>
<feature type="domain" description="Ig-like" evidence="12">
    <location>
        <begin position="237"/>
        <end position="300"/>
    </location>
</feature>
<evidence type="ECO:0000256" key="1">
    <source>
        <dbReference type="ARBA" id="ARBA00001913"/>
    </source>
</evidence>
<feature type="domain" description="Ig-like" evidence="12">
    <location>
        <begin position="483"/>
        <end position="553"/>
    </location>
</feature>
<evidence type="ECO:0000256" key="4">
    <source>
        <dbReference type="ARBA" id="ARBA00022723"/>
    </source>
</evidence>
<feature type="region of interest" description="Disordered" evidence="9">
    <location>
        <begin position="1265"/>
        <end position="1351"/>
    </location>
</feature>
<dbReference type="GO" id="GO:0005576">
    <property type="term" value="C:extracellular region"/>
    <property type="evidence" value="ECO:0007669"/>
    <property type="project" value="UniProtKB-SubCell"/>
</dbReference>
<feature type="compositionally biased region" description="Basic and acidic residues" evidence="9">
    <location>
        <begin position="1334"/>
        <end position="1346"/>
    </location>
</feature>
<evidence type="ECO:0000259" key="15">
    <source>
        <dbReference type="Pfam" id="PF25850"/>
    </source>
</evidence>
<feature type="domain" description="Pectate disaccharide-lyase-like N-terminal" evidence="14">
    <location>
        <begin position="57"/>
        <end position="154"/>
    </location>
</feature>
<protein>
    <submittedName>
        <fullName evidence="16">LPXTG-motif cell wall-anchored protein</fullName>
    </submittedName>
</protein>
<dbReference type="Gene3D" id="2.60.40.3630">
    <property type="match status" value="4"/>
</dbReference>
<keyword evidence="3" id="KW-0964">Secreted</keyword>
<evidence type="ECO:0000259" key="12">
    <source>
        <dbReference type="Pfam" id="PF07523"/>
    </source>
</evidence>
<dbReference type="InterPro" id="IPR011050">
    <property type="entry name" value="Pectin_lyase_fold/virulence"/>
</dbReference>
<evidence type="ECO:0000256" key="11">
    <source>
        <dbReference type="SAM" id="SignalP"/>
    </source>
</evidence>
<dbReference type="Pfam" id="PF25849">
    <property type="entry name" value="PelX_N"/>
    <property type="match status" value="2"/>
</dbReference>
<gene>
    <name evidence="16" type="ORF">GGQ92_000623</name>
</gene>
<keyword evidence="10" id="KW-0472">Membrane</keyword>
<feature type="transmembrane region" description="Helical" evidence="10">
    <location>
        <begin position="1362"/>
        <end position="1380"/>
    </location>
</feature>
<evidence type="ECO:0000256" key="8">
    <source>
        <dbReference type="ARBA" id="ARBA00038263"/>
    </source>
</evidence>
<dbReference type="Pfam" id="PF25850">
    <property type="entry name" value="PelX_Ig"/>
    <property type="match status" value="1"/>
</dbReference>
<dbReference type="InterPro" id="IPR012334">
    <property type="entry name" value="Pectin_lyas_fold"/>
</dbReference>
<dbReference type="PANTHER" id="PTHR40088:SF1">
    <property type="entry name" value="PECTATE LYASE PEL9"/>
    <property type="match status" value="1"/>
</dbReference>
<keyword evidence="10" id="KW-1133">Transmembrane helix</keyword>
<feature type="signal peptide" evidence="11">
    <location>
        <begin position="1"/>
        <end position="24"/>
    </location>
</feature>
<evidence type="ECO:0000256" key="7">
    <source>
        <dbReference type="ARBA" id="ARBA00023239"/>
    </source>
</evidence>
<keyword evidence="5 11" id="KW-0732">Signal</keyword>
<feature type="domain" description="Ig-like" evidence="12">
    <location>
        <begin position="404"/>
        <end position="470"/>
    </location>
</feature>
<dbReference type="InterPro" id="IPR058953">
    <property type="entry name" value="PelX-like_N"/>
</dbReference>
<dbReference type="NCBIfam" id="TIGR01167">
    <property type="entry name" value="LPXTG_anchor"/>
    <property type="match status" value="1"/>
</dbReference>
<evidence type="ECO:0000259" key="14">
    <source>
        <dbReference type="Pfam" id="PF25849"/>
    </source>
</evidence>
<reference evidence="16 17" key="1">
    <citation type="submission" date="2020-08" db="EMBL/GenBank/DDBJ databases">
        <title>Genomic Encyclopedia of Type Strains, Phase IV (KMG-IV): sequencing the most valuable type-strain genomes for metagenomic binning, comparative biology and taxonomic classification.</title>
        <authorList>
            <person name="Goeker M."/>
        </authorList>
    </citation>
    <scope>NUCLEOTIDE SEQUENCE [LARGE SCALE GENOMIC DNA]</scope>
    <source>
        <strain evidence="16 17">DSM 11805</strain>
    </source>
</reference>
<keyword evidence="10" id="KW-0812">Transmembrane</keyword>
<comment type="cofactor">
    <cofactor evidence="1">
        <name>Ca(2+)</name>
        <dbReference type="ChEBI" id="CHEBI:29108"/>
    </cofactor>
</comment>
<dbReference type="Pfam" id="PF22842">
    <property type="entry name" value="Pel9A-like_beta_helix"/>
    <property type="match status" value="1"/>
</dbReference>
<organism evidence="16 17">
    <name type="scientific">Gracilibacillus halotolerans</name>
    <dbReference type="NCBI Taxonomy" id="74386"/>
    <lineage>
        <taxon>Bacteria</taxon>
        <taxon>Bacillati</taxon>
        <taxon>Bacillota</taxon>
        <taxon>Bacilli</taxon>
        <taxon>Bacillales</taxon>
        <taxon>Bacillaceae</taxon>
        <taxon>Gracilibacillus</taxon>
    </lineage>
</organism>
<proteinExistence type="inferred from homology"/>
<evidence type="ECO:0000256" key="2">
    <source>
        <dbReference type="ARBA" id="ARBA00004613"/>
    </source>
</evidence>
<evidence type="ECO:0000259" key="13">
    <source>
        <dbReference type="Pfam" id="PF22842"/>
    </source>
</evidence>
<comment type="subcellular location">
    <subcellularLocation>
        <location evidence="2">Secreted</location>
    </subcellularLocation>
</comment>
<keyword evidence="7" id="KW-0456">Lyase</keyword>
<dbReference type="InterPro" id="IPR053868">
    <property type="entry name" value="Pel9A-like_beta_helix"/>
</dbReference>
<dbReference type="Proteomes" id="UP000572212">
    <property type="component" value="Unassembled WGS sequence"/>
</dbReference>
<dbReference type="GO" id="GO:0046872">
    <property type="term" value="F:metal ion binding"/>
    <property type="evidence" value="ECO:0007669"/>
    <property type="project" value="UniProtKB-KW"/>
</dbReference>
<feature type="domain" description="Pel9A-like right handed beta-helix region" evidence="13">
    <location>
        <begin position="1038"/>
        <end position="1169"/>
    </location>
</feature>
<feature type="domain" description="Pectate disaccharide-lyase-like central Ig-like" evidence="15">
    <location>
        <begin position="793"/>
        <end position="875"/>
    </location>
</feature>
<feature type="domain" description="Pectate disaccharide-lyase-like N-terminal" evidence="14">
    <location>
        <begin position="588"/>
        <end position="773"/>
    </location>
</feature>
<dbReference type="InterPro" id="IPR058863">
    <property type="entry name" value="PelX-like_Ig"/>
</dbReference>
<comment type="similarity">
    <text evidence="8">Belongs to the polysaccharide lyase 9 family.</text>
</comment>
<evidence type="ECO:0000256" key="3">
    <source>
        <dbReference type="ARBA" id="ARBA00022525"/>
    </source>
</evidence>
<dbReference type="RefSeq" id="WP_184244455.1">
    <property type="nucleotide sequence ID" value="NZ_BAAACU010000022.1"/>
</dbReference>
<dbReference type="PANTHER" id="PTHR40088">
    <property type="entry name" value="PECTATE LYASE (EUROFUNG)"/>
    <property type="match status" value="1"/>
</dbReference>
<evidence type="ECO:0000256" key="5">
    <source>
        <dbReference type="ARBA" id="ARBA00022729"/>
    </source>
</evidence>
<keyword evidence="4" id="KW-0479">Metal-binding</keyword>
<dbReference type="InterPro" id="IPR052052">
    <property type="entry name" value="Polysaccharide_Lyase_9"/>
</dbReference>
<accession>A0A841RK45</accession>
<dbReference type="Gene3D" id="2.160.20.10">
    <property type="entry name" value="Single-stranded right-handed beta-helix, Pectin lyase-like"/>
    <property type="match status" value="1"/>
</dbReference>
<dbReference type="EMBL" id="JACHON010000001">
    <property type="protein sequence ID" value="MBB6511856.1"/>
    <property type="molecule type" value="Genomic_DNA"/>
</dbReference>
<evidence type="ECO:0000256" key="9">
    <source>
        <dbReference type="SAM" id="MobiDB-lite"/>
    </source>
</evidence>
<dbReference type="Pfam" id="PF07523">
    <property type="entry name" value="Big_3"/>
    <property type="match status" value="4"/>
</dbReference>
<evidence type="ECO:0000313" key="16">
    <source>
        <dbReference type="EMBL" id="MBB6511856.1"/>
    </source>
</evidence>
<dbReference type="SUPFAM" id="SSF51126">
    <property type="entry name" value="Pectin lyase-like"/>
    <property type="match status" value="1"/>
</dbReference>
<comment type="caution">
    <text evidence="16">The sequence shown here is derived from an EMBL/GenBank/DDBJ whole genome shotgun (WGS) entry which is preliminary data.</text>
</comment>
<name>A0A841RK45_9BACI</name>
<evidence type="ECO:0000256" key="6">
    <source>
        <dbReference type="ARBA" id="ARBA00022837"/>
    </source>
</evidence>
<evidence type="ECO:0000256" key="10">
    <source>
        <dbReference type="SAM" id="Phobius"/>
    </source>
</evidence>